<dbReference type="InterPro" id="IPR029058">
    <property type="entry name" value="AB_hydrolase_fold"/>
</dbReference>
<accession>A0A853DTZ7</accession>
<dbReference type="InterPro" id="IPR050300">
    <property type="entry name" value="GDXG_lipolytic_enzyme"/>
</dbReference>
<keyword evidence="1" id="KW-0378">Hydrolase</keyword>
<dbReference type="Proteomes" id="UP000521075">
    <property type="component" value="Unassembled WGS sequence"/>
</dbReference>
<dbReference type="PANTHER" id="PTHR48081:SF8">
    <property type="entry name" value="ALPHA_BETA HYDROLASE FOLD-3 DOMAIN-CONTAINING PROTEIN-RELATED"/>
    <property type="match status" value="1"/>
</dbReference>
<dbReference type="RefSeq" id="WP_343064439.1">
    <property type="nucleotide sequence ID" value="NZ_BAAAHA010000003.1"/>
</dbReference>
<dbReference type="SUPFAM" id="SSF53474">
    <property type="entry name" value="alpha/beta-Hydrolases"/>
    <property type="match status" value="1"/>
</dbReference>
<dbReference type="InterPro" id="IPR013094">
    <property type="entry name" value="AB_hydrolase_3"/>
</dbReference>
<organism evidence="4 5">
    <name type="scientific">Leifsonia naganoensis</name>
    <dbReference type="NCBI Taxonomy" id="150025"/>
    <lineage>
        <taxon>Bacteria</taxon>
        <taxon>Bacillati</taxon>
        <taxon>Actinomycetota</taxon>
        <taxon>Actinomycetes</taxon>
        <taxon>Micrococcales</taxon>
        <taxon>Microbacteriaceae</taxon>
        <taxon>Leifsonia</taxon>
    </lineage>
</organism>
<dbReference type="AlphaFoldDB" id="A0A853DTZ7"/>
<proteinExistence type="predicted"/>
<feature type="compositionally biased region" description="Low complexity" evidence="2">
    <location>
        <begin position="1"/>
        <end position="11"/>
    </location>
</feature>
<name>A0A853DTZ7_9MICO</name>
<dbReference type="PANTHER" id="PTHR48081">
    <property type="entry name" value="AB HYDROLASE SUPERFAMILY PROTEIN C4A8.06C"/>
    <property type="match status" value="1"/>
</dbReference>
<evidence type="ECO:0000313" key="4">
    <source>
        <dbReference type="EMBL" id="NYK09550.1"/>
    </source>
</evidence>
<feature type="domain" description="Alpha/beta hydrolase fold-3" evidence="3">
    <location>
        <begin position="47"/>
        <end position="259"/>
    </location>
</feature>
<sequence>MTDTTDTGDTGSNAGITIRDGAADGPHGSIPIRVYAPSAGGVHPGFVWNHGGGFVGGDLDMPEADWVSRSVAERGFVVVSVFYRLAVDGVHFPVPSDDVVAAFRWVAAHASELGIDPDRIAIGGASAGGDLTAGALLRLRDEGGPLPARALLAYPIVHPELPPFTNELAAAVERHSPEDPPFEPGAVREMNLNFAGDEATMADPYAFPGLADPTALPPVFVLNSEVDTLRASGEAFAASLAAHGVTVLSLFEPGAQHGHLNRPAEAAARRSIERIVTWLSTPALP</sequence>
<reference evidence="4 5" key="1">
    <citation type="submission" date="2020-07" db="EMBL/GenBank/DDBJ databases">
        <title>Sequencing the genomes of 1000 actinobacteria strains.</title>
        <authorList>
            <person name="Klenk H.-P."/>
        </authorList>
    </citation>
    <scope>NUCLEOTIDE SEQUENCE [LARGE SCALE GENOMIC DNA]</scope>
    <source>
        <strain evidence="4 5">DSM 15166</strain>
    </source>
</reference>
<comment type="caution">
    <text evidence="4">The sequence shown here is derived from an EMBL/GenBank/DDBJ whole genome shotgun (WGS) entry which is preliminary data.</text>
</comment>
<evidence type="ECO:0000259" key="3">
    <source>
        <dbReference type="Pfam" id="PF07859"/>
    </source>
</evidence>
<dbReference type="GO" id="GO:0016787">
    <property type="term" value="F:hydrolase activity"/>
    <property type="evidence" value="ECO:0007669"/>
    <property type="project" value="UniProtKB-KW"/>
</dbReference>
<feature type="region of interest" description="Disordered" evidence="2">
    <location>
        <begin position="1"/>
        <end position="24"/>
    </location>
</feature>
<dbReference type="Gene3D" id="3.40.50.1820">
    <property type="entry name" value="alpha/beta hydrolase"/>
    <property type="match status" value="1"/>
</dbReference>
<evidence type="ECO:0000313" key="5">
    <source>
        <dbReference type="Proteomes" id="UP000521075"/>
    </source>
</evidence>
<evidence type="ECO:0000256" key="1">
    <source>
        <dbReference type="ARBA" id="ARBA00022801"/>
    </source>
</evidence>
<gene>
    <name evidence="4" type="ORF">HNR14_001431</name>
</gene>
<protein>
    <submittedName>
        <fullName evidence="4">Acetyl esterase/lipase</fullName>
    </submittedName>
</protein>
<keyword evidence="5" id="KW-1185">Reference proteome</keyword>
<dbReference type="Pfam" id="PF07859">
    <property type="entry name" value="Abhydrolase_3"/>
    <property type="match status" value="1"/>
</dbReference>
<dbReference type="EMBL" id="JACCHJ010000001">
    <property type="protein sequence ID" value="NYK09550.1"/>
    <property type="molecule type" value="Genomic_DNA"/>
</dbReference>
<evidence type="ECO:0000256" key="2">
    <source>
        <dbReference type="SAM" id="MobiDB-lite"/>
    </source>
</evidence>